<dbReference type="SUPFAM" id="SSF53850">
    <property type="entry name" value="Periplasmic binding protein-like II"/>
    <property type="match status" value="1"/>
</dbReference>
<proteinExistence type="inferred from homology"/>
<keyword evidence="3" id="KW-1185">Reference proteome</keyword>
<evidence type="ECO:0000313" key="2">
    <source>
        <dbReference type="EMBL" id="OWT54812.1"/>
    </source>
</evidence>
<accession>A0A225M289</accession>
<dbReference type="RefSeq" id="WP_088605560.1">
    <property type="nucleotide sequence ID" value="NZ_NJIH01000014.1"/>
</dbReference>
<name>A0A225M289_9BURK</name>
<dbReference type="InterPro" id="IPR042100">
    <property type="entry name" value="Bug_dom1"/>
</dbReference>
<dbReference type="OrthoDB" id="8678716at2"/>
<dbReference type="PANTHER" id="PTHR42928:SF5">
    <property type="entry name" value="BLR1237 PROTEIN"/>
    <property type="match status" value="1"/>
</dbReference>
<dbReference type="PANTHER" id="PTHR42928">
    <property type="entry name" value="TRICARBOXYLATE-BINDING PROTEIN"/>
    <property type="match status" value="1"/>
</dbReference>
<comment type="caution">
    <text evidence="2">The sequence shown here is derived from an EMBL/GenBank/DDBJ whole genome shotgun (WGS) entry which is preliminary data.</text>
</comment>
<dbReference type="Gene3D" id="3.40.190.150">
    <property type="entry name" value="Bordetella uptake gene, domain 1"/>
    <property type="match status" value="1"/>
</dbReference>
<evidence type="ECO:0000256" key="1">
    <source>
        <dbReference type="ARBA" id="ARBA00006987"/>
    </source>
</evidence>
<protein>
    <submittedName>
        <fullName evidence="2">ABC transporter substrate-binding protein</fullName>
    </submittedName>
</protein>
<dbReference type="Pfam" id="PF03401">
    <property type="entry name" value="TctC"/>
    <property type="match status" value="1"/>
</dbReference>
<dbReference type="PIRSF" id="PIRSF017082">
    <property type="entry name" value="YflP"/>
    <property type="match status" value="1"/>
</dbReference>
<dbReference type="AlphaFoldDB" id="A0A225M289"/>
<gene>
    <name evidence="2" type="ORF">CEY11_21915</name>
</gene>
<dbReference type="Proteomes" id="UP000214603">
    <property type="component" value="Unassembled WGS sequence"/>
</dbReference>
<dbReference type="Gene3D" id="3.40.190.10">
    <property type="entry name" value="Periplasmic binding protein-like II"/>
    <property type="match status" value="1"/>
</dbReference>
<sequence>MPIDLPRRALICSTLAFGALGVQIQAHGAATERFPSRPIKLIVPYPAGGSTDQLARMIAEPMSKSLGQAVYVENRGGGNTMIGSAAASRAPADGYTLLVNSLAFSVNVLVTKHSSYRTDDFIPVAPLVTTPYVLSVNPGVPAQSLQELLDYARRAPDKVNAVSLGVGGVTHLLNERLAAATHVPITSVHYRGAGPAMIDLLSGQVQFFIDTAVTSMPNLRTHKLRPLAVTSAERMKLLPEVPTFKELGYPEMTQESWFGVFAPKGTPADIVQRLNVEVRKAMASPAVQQIITHDGLQAPQWTPQEFDQFIRRDSATWAAIVKKLNIQLD</sequence>
<evidence type="ECO:0000313" key="3">
    <source>
        <dbReference type="Proteomes" id="UP000214603"/>
    </source>
</evidence>
<dbReference type="InterPro" id="IPR005064">
    <property type="entry name" value="BUG"/>
</dbReference>
<reference evidence="3" key="1">
    <citation type="submission" date="2017-06" db="EMBL/GenBank/DDBJ databases">
        <title>Herbaspirillum phytohormonus sp. nov., isolated from the root nodule of Robinia pseudoacacia in lead-zinc mine.</title>
        <authorList>
            <person name="Fan M."/>
            <person name="Lin Y."/>
        </authorList>
    </citation>
    <scope>NUCLEOTIDE SEQUENCE [LARGE SCALE GENOMIC DNA]</scope>
    <source>
        <strain evidence="3">SC-089</strain>
    </source>
</reference>
<dbReference type="EMBL" id="NJIH01000014">
    <property type="protein sequence ID" value="OWT54812.1"/>
    <property type="molecule type" value="Genomic_DNA"/>
</dbReference>
<organism evidence="2 3">
    <name type="scientific">Candidimonas nitroreducens</name>
    <dbReference type="NCBI Taxonomy" id="683354"/>
    <lineage>
        <taxon>Bacteria</taxon>
        <taxon>Pseudomonadati</taxon>
        <taxon>Pseudomonadota</taxon>
        <taxon>Betaproteobacteria</taxon>
        <taxon>Burkholderiales</taxon>
        <taxon>Alcaligenaceae</taxon>
        <taxon>Candidimonas</taxon>
    </lineage>
</organism>
<comment type="similarity">
    <text evidence="1">Belongs to the UPF0065 (bug) family.</text>
</comment>
<dbReference type="CDD" id="cd07012">
    <property type="entry name" value="PBP2_Bug_TTT"/>
    <property type="match status" value="1"/>
</dbReference>